<keyword evidence="2" id="KW-0732">Signal</keyword>
<feature type="region of interest" description="Disordered" evidence="1">
    <location>
        <begin position="35"/>
        <end position="70"/>
    </location>
</feature>
<dbReference type="InterPro" id="IPR009918">
    <property type="entry name" value="DUF1454"/>
</dbReference>
<evidence type="ECO:0000313" key="4">
    <source>
        <dbReference type="Proteomes" id="UP000245838"/>
    </source>
</evidence>
<feature type="signal peptide" evidence="2">
    <location>
        <begin position="1"/>
        <end position="31"/>
    </location>
</feature>
<organism evidence="3 4">
    <name type="scientific">Sodalis glossinidius (strain morsitans)</name>
    <dbReference type="NCBI Taxonomy" id="343509"/>
    <lineage>
        <taxon>Bacteria</taxon>
        <taxon>Pseudomonadati</taxon>
        <taxon>Pseudomonadota</taxon>
        <taxon>Gammaproteobacteria</taxon>
        <taxon>Enterobacterales</taxon>
        <taxon>Bruguierivoracaceae</taxon>
        <taxon>Sodalis</taxon>
    </lineage>
</organism>
<dbReference type="Proteomes" id="UP000245838">
    <property type="component" value="Chromosome sggmmb4_Chromosome"/>
</dbReference>
<dbReference type="AlphaFoldDB" id="A0A193QMW4"/>
<proteinExistence type="predicted"/>
<accession>A0A193QMW4</accession>
<evidence type="ECO:0008006" key="5">
    <source>
        <dbReference type="Google" id="ProtNLM"/>
    </source>
</evidence>
<feature type="compositionally biased region" description="Polar residues" evidence="1">
    <location>
        <begin position="46"/>
        <end position="67"/>
    </location>
</feature>
<protein>
    <recommendedName>
        <fullName evidence="5">Lipoprotein</fullName>
    </recommendedName>
</protein>
<evidence type="ECO:0000256" key="2">
    <source>
        <dbReference type="SAM" id="SignalP"/>
    </source>
</evidence>
<evidence type="ECO:0000313" key="3">
    <source>
        <dbReference type="EMBL" id="CRL46506.1"/>
    </source>
</evidence>
<feature type="chain" id="PRO_5008261605" description="Lipoprotein" evidence="2">
    <location>
        <begin position="32"/>
        <end position="230"/>
    </location>
</feature>
<dbReference type="EMBL" id="LN854557">
    <property type="protein sequence ID" value="CRL46506.1"/>
    <property type="molecule type" value="Genomic_DNA"/>
</dbReference>
<evidence type="ECO:0000256" key="1">
    <source>
        <dbReference type="SAM" id="MobiDB-lite"/>
    </source>
</evidence>
<reference evidence="3 4" key="1">
    <citation type="submission" date="2015-05" db="EMBL/GenBank/DDBJ databases">
        <authorList>
            <person name="Goodhead I."/>
        </authorList>
    </citation>
    <scope>NUCLEOTIDE SEQUENCE [LARGE SCALE GENOMIC DNA]</scope>
    <source>
        <strain evidence="4">morsitans</strain>
    </source>
</reference>
<name>A0A193QMW4_SODGM</name>
<sequence length="230" mass="24589">MVATVTKAFRPPRRRCAWHMALLCAMALGTAARGETPAAAPPYPSAGTTPSTANSITRPPVPNSTGPTAPYLLAGAPTFDTTVTKFRERYNSHNPNLPIGEFRALEGPSEPANLTHAASKINETLYASTALEKGSGKIKTLQLTYLPVEGGTEKAAHATAISYMAALLREFEPTISVEQSTARVLDLLNRGHGSRFFQQQWGALRYVVADNGDKGLTFAVEPVKLALAEP</sequence>
<gene>
    <name evidence="3" type="ORF">SGGMMB4_05223</name>
</gene>
<dbReference type="Pfam" id="PF07305">
    <property type="entry name" value="DUF1454"/>
    <property type="match status" value="1"/>
</dbReference>